<protein>
    <submittedName>
        <fullName evidence="1">Uncharacterized protein</fullName>
    </submittedName>
</protein>
<gene>
    <name evidence="1" type="ORF">CFP56_007620</name>
</gene>
<dbReference type="AlphaFoldDB" id="A0AAW0L534"/>
<evidence type="ECO:0000313" key="1">
    <source>
        <dbReference type="EMBL" id="KAK7846654.1"/>
    </source>
</evidence>
<evidence type="ECO:0000313" key="2">
    <source>
        <dbReference type="Proteomes" id="UP000237347"/>
    </source>
</evidence>
<proteinExistence type="predicted"/>
<keyword evidence="2" id="KW-1185">Reference proteome</keyword>
<comment type="caution">
    <text evidence="1">The sequence shown here is derived from an EMBL/GenBank/DDBJ whole genome shotgun (WGS) entry which is preliminary data.</text>
</comment>
<name>A0AAW0L534_QUESU</name>
<sequence length="89" mass="9892">MGHARFDYLLLCSNLVSMNDCIPLQIKMATVRSRRIYKEQNSIELDAFLASLVPGCYAAPSRLNSRVDELLSYGTVSSVARGIIVLKVQ</sequence>
<dbReference type="EMBL" id="PKMF04000152">
    <property type="protein sequence ID" value="KAK7846654.1"/>
    <property type="molecule type" value="Genomic_DNA"/>
</dbReference>
<organism evidence="1 2">
    <name type="scientific">Quercus suber</name>
    <name type="common">Cork oak</name>
    <dbReference type="NCBI Taxonomy" id="58331"/>
    <lineage>
        <taxon>Eukaryota</taxon>
        <taxon>Viridiplantae</taxon>
        <taxon>Streptophyta</taxon>
        <taxon>Embryophyta</taxon>
        <taxon>Tracheophyta</taxon>
        <taxon>Spermatophyta</taxon>
        <taxon>Magnoliopsida</taxon>
        <taxon>eudicotyledons</taxon>
        <taxon>Gunneridae</taxon>
        <taxon>Pentapetalae</taxon>
        <taxon>rosids</taxon>
        <taxon>fabids</taxon>
        <taxon>Fagales</taxon>
        <taxon>Fagaceae</taxon>
        <taxon>Quercus</taxon>
    </lineage>
</organism>
<dbReference type="Proteomes" id="UP000237347">
    <property type="component" value="Unassembled WGS sequence"/>
</dbReference>
<accession>A0AAW0L534</accession>
<reference evidence="1 2" key="1">
    <citation type="journal article" date="2018" name="Sci. Data">
        <title>The draft genome sequence of cork oak.</title>
        <authorList>
            <person name="Ramos A.M."/>
            <person name="Usie A."/>
            <person name="Barbosa P."/>
            <person name="Barros P.M."/>
            <person name="Capote T."/>
            <person name="Chaves I."/>
            <person name="Simoes F."/>
            <person name="Abreu I."/>
            <person name="Carrasquinho I."/>
            <person name="Faro C."/>
            <person name="Guimaraes J.B."/>
            <person name="Mendonca D."/>
            <person name="Nobrega F."/>
            <person name="Rodrigues L."/>
            <person name="Saibo N.J.M."/>
            <person name="Varela M.C."/>
            <person name="Egas C."/>
            <person name="Matos J."/>
            <person name="Miguel C.M."/>
            <person name="Oliveira M.M."/>
            <person name="Ricardo C.P."/>
            <person name="Goncalves S."/>
        </authorList>
    </citation>
    <scope>NUCLEOTIDE SEQUENCE [LARGE SCALE GENOMIC DNA]</scope>
    <source>
        <strain evidence="2">cv. HL8</strain>
    </source>
</reference>